<evidence type="ECO:0000313" key="3">
    <source>
        <dbReference type="Proteomes" id="UP000319859"/>
    </source>
</evidence>
<dbReference type="Proteomes" id="UP000319859">
    <property type="component" value="Unassembled WGS sequence"/>
</dbReference>
<proteinExistence type="predicted"/>
<evidence type="ECO:0000313" key="2">
    <source>
        <dbReference type="EMBL" id="TWB22153.1"/>
    </source>
</evidence>
<accession>A0A560FKL9</accession>
<dbReference type="RefSeq" id="WP_145749773.1">
    <property type="nucleotide sequence ID" value="NZ_VITN01000004.1"/>
</dbReference>
<organism evidence="2 3">
    <name type="scientific">Nitrospirillum amazonense</name>
    <dbReference type="NCBI Taxonomy" id="28077"/>
    <lineage>
        <taxon>Bacteria</taxon>
        <taxon>Pseudomonadati</taxon>
        <taxon>Pseudomonadota</taxon>
        <taxon>Alphaproteobacteria</taxon>
        <taxon>Rhodospirillales</taxon>
        <taxon>Azospirillaceae</taxon>
        <taxon>Nitrospirillum</taxon>
    </lineage>
</organism>
<reference evidence="2 3" key="1">
    <citation type="submission" date="2019-06" db="EMBL/GenBank/DDBJ databases">
        <title>Genomic Encyclopedia of Type Strains, Phase IV (KMG-V): Genome sequencing to study the core and pangenomes of soil and plant-associated prokaryotes.</title>
        <authorList>
            <person name="Whitman W."/>
        </authorList>
    </citation>
    <scope>NUCLEOTIDE SEQUENCE [LARGE SCALE GENOMIC DNA]</scope>
    <source>
        <strain evidence="2 3">BR 11880</strain>
    </source>
</reference>
<gene>
    <name evidence="2" type="ORF">FBZ89_104403</name>
</gene>
<sequence length="110" mass="11802">MARGKAAVPETPTHEAPPPLLPTPVQKRWLRRGLDQAGGKLPLFWADGSKVTAATVKACLEAGWATPWFSNPLKPDWLVCRLTDAGRAVCGRAPARRKADGMVATEETSA</sequence>
<evidence type="ECO:0000256" key="1">
    <source>
        <dbReference type="SAM" id="MobiDB-lite"/>
    </source>
</evidence>
<dbReference type="EMBL" id="VITN01000004">
    <property type="protein sequence ID" value="TWB22153.1"/>
    <property type="molecule type" value="Genomic_DNA"/>
</dbReference>
<feature type="region of interest" description="Disordered" evidence="1">
    <location>
        <begin position="1"/>
        <end position="24"/>
    </location>
</feature>
<dbReference type="OrthoDB" id="7632078at2"/>
<comment type="caution">
    <text evidence="2">The sequence shown here is derived from an EMBL/GenBank/DDBJ whole genome shotgun (WGS) entry which is preliminary data.</text>
</comment>
<dbReference type="AlphaFoldDB" id="A0A560FKL9"/>
<name>A0A560FKL9_9PROT</name>
<protein>
    <submittedName>
        <fullName evidence="2">Uncharacterized protein</fullName>
    </submittedName>
</protein>